<evidence type="ECO:0000256" key="2">
    <source>
        <dbReference type="SAM" id="Phobius"/>
    </source>
</evidence>
<evidence type="ECO:0000313" key="4">
    <source>
        <dbReference type="Proteomes" id="UP000422572"/>
    </source>
</evidence>
<evidence type="ECO:0000313" key="3">
    <source>
        <dbReference type="EMBL" id="QGV79650.1"/>
    </source>
</evidence>
<protein>
    <recommendedName>
        <fullName evidence="5">DUF2269 domain-containing protein</fullName>
    </recommendedName>
</protein>
<dbReference type="EMBL" id="CP034279">
    <property type="protein sequence ID" value="QGV79650.1"/>
    <property type="molecule type" value="Genomic_DNA"/>
</dbReference>
<feature type="transmembrane region" description="Helical" evidence="2">
    <location>
        <begin position="61"/>
        <end position="83"/>
    </location>
</feature>
<feature type="transmembrane region" description="Helical" evidence="2">
    <location>
        <begin position="12"/>
        <end position="41"/>
    </location>
</feature>
<proteinExistence type="predicted"/>
<keyword evidence="2" id="KW-1133">Transmembrane helix</keyword>
<sequence>MKPLKRPVRRALLSVHVAVSVSWLGLSPGLLALGITAYATADASLTVAADRAMQAAGVPDSSLIAAPIVATSTYLLMTVISVLKPRGLTRRGRRMRASAYARPPGRESVRSRGTRVAGTR</sequence>
<gene>
    <name evidence="3" type="ORF">EIZ62_16420</name>
</gene>
<keyword evidence="4" id="KW-1185">Reference proteome</keyword>
<accession>A0A6I6F7H6</accession>
<name>A0A6I6F7H6_9ACTN</name>
<dbReference type="Proteomes" id="UP000422572">
    <property type="component" value="Chromosome"/>
</dbReference>
<evidence type="ECO:0000256" key="1">
    <source>
        <dbReference type="SAM" id="MobiDB-lite"/>
    </source>
</evidence>
<evidence type="ECO:0008006" key="5">
    <source>
        <dbReference type="Google" id="ProtNLM"/>
    </source>
</evidence>
<organism evidence="3 4">
    <name type="scientific">Streptomyces ficellus</name>
    <dbReference type="NCBI Taxonomy" id="1977088"/>
    <lineage>
        <taxon>Bacteria</taxon>
        <taxon>Bacillati</taxon>
        <taxon>Actinomycetota</taxon>
        <taxon>Actinomycetes</taxon>
        <taxon>Kitasatosporales</taxon>
        <taxon>Streptomycetaceae</taxon>
        <taxon>Streptomyces</taxon>
    </lineage>
</organism>
<dbReference type="AlphaFoldDB" id="A0A6I6F7H6"/>
<feature type="region of interest" description="Disordered" evidence="1">
    <location>
        <begin position="93"/>
        <end position="120"/>
    </location>
</feature>
<reference evidence="3 4" key="1">
    <citation type="submission" date="2018-12" db="EMBL/GenBank/DDBJ databases">
        <title>Complete genome sequence of Streptomyces ficellus NRRL8067, the producer of ficellomycin, feldamycin and nojirimycin.</title>
        <authorList>
            <person name="Zhang H."/>
            <person name="Yue R."/>
            <person name="Liu Y."/>
            <person name="Li M."/>
            <person name="Mu H."/>
            <person name="Zhang J."/>
        </authorList>
    </citation>
    <scope>NUCLEOTIDE SEQUENCE [LARGE SCALE GENOMIC DNA]</scope>
    <source>
        <strain evidence="3 4">NRRL 8067</strain>
    </source>
</reference>
<keyword evidence="2" id="KW-0472">Membrane</keyword>
<dbReference type="KEGG" id="sfic:EIZ62_16420"/>
<keyword evidence="2" id="KW-0812">Transmembrane</keyword>